<evidence type="ECO:0000256" key="2">
    <source>
        <dbReference type="ARBA" id="ARBA00022491"/>
    </source>
</evidence>
<feature type="binding site" evidence="7">
    <location>
        <position position="122"/>
    </location>
    <ligand>
        <name>Zn(2+)</name>
        <dbReference type="ChEBI" id="CHEBI:29105"/>
    </ligand>
</feature>
<comment type="cofactor">
    <cofactor evidence="7">
        <name>Zn(2+)</name>
        <dbReference type="ChEBI" id="CHEBI:29105"/>
    </cofactor>
    <text evidence="7">Binds 1 zinc ion per subunit.</text>
</comment>
<accession>A0A831ZNK2</accession>
<dbReference type="Gene3D" id="3.30.1490.190">
    <property type="match status" value="1"/>
</dbReference>
<comment type="similarity">
    <text evidence="1">Belongs to the Fur family.</text>
</comment>
<comment type="caution">
    <text evidence="8">The sequence shown here is derived from an EMBL/GenBank/DDBJ whole genome shotgun (WGS) entry which is preliminary data.</text>
</comment>
<dbReference type="InterPro" id="IPR002481">
    <property type="entry name" value="FUR"/>
</dbReference>
<dbReference type="CDD" id="cd07153">
    <property type="entry name" value="Fur_like"/>
    <property type="match status" value="1"/>
</dbReference>
<sequence length="128" mass="14400">MRVTRQRKAILQVLRRAHAHLTADEVYAAVRAEVPRISLGTVYRNLEILATMGLIQKITTGLGPMRFDGNPERHVHLRCERCGTLEDLPMKKPFDPQEYVDPSLGHVVRGVVVEFHGLCRRCAAESGT</sequence>
<dbReference type="AlphaFoldDB" id="A0A831ZNK2"/>
<evidence type="ECO:0000256" key="7">
    <source>
        <dbReference type="PIRSR" id="PIRSR602481-1"/>
    </source>
</evidence>
<dbReference type="PANTHER" id="PTHR33202">
    <property type="entry name" value="ZINC UPTAKE REGULATION PROTEIN"/>
    <property type="match status" value="1"/>
</dbReference>
<evidence type="ECO:0000256" key="4">
    <source>
        <dbReference type="ARBA" id="ARBA00023015"/>
    </source>
</evidence>
<keyword evidence="2" id="KW-0678">Repressor</keyword>
<dbReference type="EMBL" id="DSTK01000041">
    <property type="protein sequence ID" value="HFK98731.1"/>
    <property type="molecule type" value="Genomic_DNA"/>
</dbReference>
<dbReference type="GO" id="GO:0045892">
    <property type="term" value="P:negative regulation of DNA-templated transcription"/>
    <property type="evidence" value="ECO:0007669"/>
    <property type="project" value="TreeGrafter"/>
</dbReference>
<dbReference type="GO" id="GO:1900376">
    <property type="term" value="P:regulation of secondary metabolite biosynthetic process"/>
    <property type="evidence" value="ECO:0007669"/>
    <property type="project" value="TreeGrafter"/>
</dbReference>
<dbReference type="GO" id="GO:0003700">
    <property type="term" value="F:DNA-binding transcription factor activity"/>
    <property type="evidence" value="ECO:0007669"/>
    <property type="project" value="InterPro"/>
</dbReference>
<keyword evidence="3 7" id="KW-0862">Zinc</keyword>
<gene>
    <name evidence="8" type="ORF">ENS06_15575</name>
</gene>
<evidence type="ECO:0000256" key="3">
    <source>
        <dbReference type="ARBA" id="ARBA00022833"/>
    </source>
</evidence>
<reference evidence="8" key="1">
    <citation type="journal article" date="2020" name="mSystems">
        <title>Genome- and Community-Level Interaction Insights into Carbon Utilization and Element Cycling Functions of Hydrothermarchaeota in Hydrothermal Sediment.</title>
        <authorList>
            <person name="Zhou Z."/>
            <person name="Liu Y."/>
            <person name="Xu W."/>
            <person name="Pan J."/>
            <person name="Luo Z.H."/>
            <person name="Li M."/>
        </authorList>
    </citation>
    <scope>NUCLEOTIDE SEQUENCE [LARGE SCALE GENOMIC DNA]</scope>
    <source>
        <strain evidence="8">SpSt-456</strain>
    </source>
</reference>
<proteinExistence type="inferred from homology"/>
<dbReference type="InterPro" id="IPR036388">
    <property type="entry name" value="WH-like_DNA-bd_sf"/>
</dbReference>
<feature type="binding site" evidence="7">
    <location>
        <position position="82"/>
    </location>
    <ligand>
        <name>Zn(2+)</name>
        <dbReference type="ChEBI" id="CHEBI:29105"/>
    </ligand>
</feature>
<evidence type="ECO:0000256" key="5">
    <source>
        <dbReference type="ARBA" id="ARBA00023125"/>
    </source>
</evidence>
<evidence type="ECO:0000256" key="1">
    <source>
        <dbReference type="ARBA" id="ARBA00007957"/>
    </source>
</evidence>
<feature type="binding site" evidence="7">
    <location>
        <position position="79"/>
    </location>
    <ligand>
        <name>Zn(2+)</name>
        <dbReference type="ChEBI" id="CHEBI:29105"/>
    </ligand>
</feature>
<evidence type="ECO:0000313" key="8">
    <source>
        <dbReference type="EMBL" id="HFK98731.1"/>
    </source>
</evidence>
<evidence type="ECO:0000256" key="6">
    <source>
        <dbReference type="ARBA" id="ARBA00023163"/>
    </source>
</evidence>
<organism evidence="8">
    <name type="scientific">Desulfacinum infernum</name>
    <dbReference type="NCBI Taxonomy" id="35837"/>
    <lineage>
        <taxon>Bacteria</taxon>
        <taxon>Pseudomonadati</taxon>
        <taxon>Thermodesulfobacteriota</taxon>
        <taxon>Syntrophobacteria</taxon>
        <taxon>Syntrophobacterales</taxon>
        <taxon>Syntrophobacteraceae</taxon>
        <taxon>Desulfacinum</taxon>
    </lineage>
</organism>
<feature type="binding site" evidence="7">
    <location>
        <position position="119"/>
    </location>
    <ligand>
        <name>Zn(2+)</name>
        <dbReference type="ChEBI" id="CHEBI:29105"/>
    </ligand>
</feature>
<keyword evidence="6" id="KW-0804">Transcription</keyword>
<dbReference type="Pfam" id="PF01475">
    <property type="entry name" value="FUR"/>
    <property type="match status" value="1"/>
</dbReference>
<dbReference type="InterPro" id="IPR036390">
    <property type="entry name" value="WH_DNA-bd_sf"/>
</dbReference>
<protein>
    <submittedName>
        <fullName evidence="8">Transcriptional repressor</fullName>
    </submittedName>
</protein>
<dbReference type="PANTHER" id="PTHR33202:SF22">
    <property type="entry name" value="HYDROGEN PEROXIDE SENSITIVE REPRESSOR"/>
    <property type="match status" value="1"/>
</dbReference>
<keyword evidence="7" id="KW-0479">Metal-binding</keyword>
<dbReference type="InterPro" id="IPR043135">
    <property type="entry name" value="Fur_C"/>
</dbReference>
<dbReference type="Gene3D" id="1.10.10.10">
    <property type="entry name" value="Winged helix-like DNA-binding domain superfamily/Winged helix DNA-binding domain"/>
    <property type="match status" value="1"/>
</dbReference>
<keyword evidence="4" id="KW-0805">Transcription regulation</keyword>
<keyword evidence="5" id="KW-0238">DNA-binding</keyword>
<dbReference type="GO" id="GO:0000976">
    <property type="term" value="F:transcription cis-regulatory region binding"/>
    <property type="evidence" value="ECO:0007669"/>
    <property type="project" value="TreeGrafter"/>
</dbReference>
<dbReference type="GO" id="GO:0008270">
    <property type="term" value="F:zinc ion binding"/>
    <property type="evidence" value="ECO:0007669"/>
    <property type="project" value="TreeGrafter"/>
</dbReference>
<name>A0A831ZNK2_9BACT</name>
<dbReference type="SUPFAM" id="SSF46785">
    <property type="entry name" value="Winged helix' DNA-binding domain"/>
    <property type="match status" value="1"/>
</dbReference>